<dbReference type="SMR" id="A0A8X7UUL2"/>
<name>A0A8X7UUL2_BRACI</name>
<dbReference type="Proteomes" id="UP000886595">
    <property type="component" value="Unassembled WGS sequence"/>
</dbReference>
<accession>A0A8X7UUL2</accession>
<reference evidence="1 2" key="1">
    <citation type="submission" date="2020-02" db="EMBL/GenBank/DDBJ databases">
        <authorList>
            <person name="Ma Q."/>
            <person name="Huang Y."/>
            <person name="Song X."/>
            <person name="Pei D."/>
        </authorList>
    </citation>
    <scope>NUCLEOTIDE SEQUENCE [LARGE SCALE GENOMIC DNA]</scope>
    <source>
        <strain evidence="1">Sxm20200214</strain>
        <tissue evidence="1">Leaf</tissue>
    </source>
</reference>
<evidence type="ECO:0000313" key="1">
    <source>
        <dbReference type="EMBL" id="KAG2292785.1"/>
    </source>
</evidence>
<sequence>MEPTSTWEGETISEKIDQTLAGGEGTNQAACGAEFLYSPLSASRVATMNL</sequence>
<proteinExistence type="predicted"/>
<protein>
    <submittedName>
        <fullName evidence="1">Uncharacterized protein</fullName>
    </submittedName>
</protein>
<dbReference type="AlphaFoldDB" id="A0A8X7UUL2"/>
<comment type="caution">
    <text evidence="1">The sequence shown here is derived from an EMBL/GenBank/DDBJ whole genome shotgun (WGS) entry which is preliminary data.</text>
</comment>
<dbReference type="OrthoDB" id="10275661at2759"/>
<keyword evidence="2" id="KW-1185">Reference proteome</keyword>
<gene>
    <name evidence="1" type="ORF">Bca52824_039454</name>
</gene>
<dbReference type="EMBL" id="JAAMPC010000009">
    <property type="protein sequence ID" value="KAG2292785.1"/>
    <property type="molecule type" value="Genomic_DNA"/>
</dbReference>
<evidence type="ECO:0000313" key="2">
    <source>
        <dbReference type="Proteomes" id="UP000886595"/>
    </source>
</evidence>
<organism evidence="1 2">
    <name type="scientific">Brassica carinata</name>
    <name type="common">Ethiopian mustard</name>
    <name type="synonym">Abyssinian cabbage</name>
    <dbReference type="NCBI Taxonomy" id="52824"/>
    <lineage>
        <taxon>Eukaryota</taxon>
        <taxon>Viridiplantae</taxon>
        <taxon>Streptophyta</taxon>
        <taxon>Embryophyta</taxon>
        <taxon>Tracheophyta</taxon>
        <taxon>Spermatophyta</taxon>
        <taxon>Magnoliopsida</taxon>
        <taxon>eudicotyledons</taxon>
        <taxon>Gunneridae</taxon>
        <taxon>Pentapetalae</taxon>
        <taxon>rosids</taxon>
        <taxon>malvids</taxon>
        <taxon>Brassicales</taxon>
        <taxon>Brassicaceae</taxon>
        <taxon>Brassiceae</taxon>
        <taxon>Brassica</taxon>
    </lineage>
</organism>